<dbReference type="InterPro" id="IPR032710">
    <property type="entry name" value="NTF2-like_dom_sf"/>
</dbReference>
<protein>
    <submittedName>
        <fullName evidence="1">Polyketide cyclase</fullName>
    </submittedName>
</protein>
<name>A0A385PZA7_9FIRM</name>
<dbReference type="GO" id="GO:0030638">
    <property type="term" value="P:polyketide metabolic process"/>
    <property type="evidence" value="ECO:0007669"/>
    <property type="project" value="InterPro"/>
</dbReference>
<evidence type="ECO:0000313" key="1">
    <source>
        <dbReference type="EMBL" id="AYA99498.1"/>
    </source>
</evidence>
<accession>A0A385PZA7</accession>
<dbReference type="InterPro" id="IPR037401">
    <property type="entry name" value="SnoaL-like"/>
</dbReference>
<dbReference type="Gene3D" id="3.10.450.50">
    <property type="match status" value="2"/>
</dbReference>
<gene>
    <name evidence="1" type="ORF">D4A81_05845</name>
</gene>
<dbReference type="PANTHER" id="PTHR38436">
    <property type="entry name" value="POLYKETIDE CYCLASE SNOAL-LIKE DOMAIN"/>
    <property type="match status" value="1"/>
</dbReference>
<dbReference type="Pfam" id="PF12680">
    <property type="entry name" value="SnoaL_2"/>
    <property type="match status" value="1"/>
</dbReference>
<dbReference type="EMBL" id="CP032364">
    <property type="protein sequence ID" value="AYA99498.1"/>
    <property type="molecule type" value="Genomic_DNA"/>
</dbReference>
<keyword evidence="2" id="KW-1185">Reference proteome</keyword>
<proteinExistence type="predicted"/>
<sequence>MSNKMDNAKNLYIRGIQDGEIDEVLSNYMGESYTQHSTGVGEGKEGFRAFFLDFFKRNPRREIQIVRAIEDGDFVFLHVLQNLNDGSVKWITMDVFRANEAGKIVEHWDVIDAYPESIVNEDPILGEFCVKDLEKTESNKKTIRLFLTEVLQNKELDKYHDYVSNDIIEHSQWIQQENTDFKEAVKKFGVYYDFVFKVIGQGDHVVAYSQVIVDGKAYAIFDLFRLKDGKIVEHWDNREIVPSRDELTNSGKF</sequence>
<dbReference type="OrthoDB" id="9812089at2"/>
<dbReference type="KEGG" id="lua:D4A81_05845"/>
<organism evidence="1 2">
    <name type="scientific">Lachnoanaerobaculum umeaense</name>
    <dbReference type="NCBI Taxonomy" id="617123"/>
    <lineage>
        <taxon>Bacteria</taxon>
        <taxon>Bacillati</taxon>
        <taxon>Bacillota</taxon>
        <taxon>Clostridia</taxon>
        <taxon>Lachnospirales</taxon>
        <taxon>Lachnospiraceae</taxon>
        <taxon>Lachnoanaerobaculum</taxon>
    </lineage>
</organism>
<reference evidence="1 2" key="1">
    <citation type="submission" date="2018-09" db="EMBL/GenBank/DDBJ databases">
        <title>Genome sequencing of Lachnoanaerobaculum umeaense DSM 23576.</title>
        <authorList>
            <person name="Kook J.-K."/>
            <person name="Park S.-N."/>
            <person name="Lim Y.K."/>
        </authorList>
    </citation>
    <scope>NUCLEOTIDE SEQUENCE [LARGE SCALE GENOMIC DNA]</scope>
    <source>
        <strain evidence="2">DSM 23576 \ CCUG 58757</strain>
    </source>
</reference>
<dbReference type="SUPFAM" id="SSF54427">
    <property type="entry name" value="NTF2-like"/>
    <property type="match status" value="2"/>
</dbReference>
<evidence type="ECO:0000313" key="2">
    <source>
        <dbReference type="Proteomes" id="UP000265562"/>
    </source>
</evidence>
<dbReference type="RefSeq" id="WP_111524983.1">
    <property type="nucleotide sequence ID" value="NZ_CP032364.1"/>
</dbReference>
<dbReference type="InterPro" id="IPR009959">
    <property type="entry name" value="Cyclase_SnoaL-like"/>
</dbReference>
<dbReference type="Proteomes" id="UP000265562">
    <property type="component" value="Chromosome"/>
</dbReference>
<dbReference type="AlphaFoldDB" id="A0A385PZA7"/>
<dbReference type="PANTHER" id="PTHR38436:SF1">
    <property type="entry name" value="ESTER CYCLASE"/>
    <property type="match status" value="1"/>
</dbReference>